<sequence>MSSSRMSKPSSFRPLLLMLCIGSSWLCVQNASAASILLVISQNGSLTSEESARRSQFQAWGHTVTTIWAGESQAVLESAASAVNLAYVPEEVMAPTLGTKLRYVSIGVIYEEFRLDDDFGISTSEGSVTSGTTVFVSGYGDLPFFNTAQPRTAIEGTISPAFQVYAKISSTGKIAAGFIEKGAALANTINGNSIALGRRIRLPFGGDSFQWSSLNGNGLGGVQQAIAIASVSSQSNQLILHWKLDEGSGTVINDASGYGINAAFQTGTPTWTSGPRDGALAFNRTNDARSSYNFDPPSKGSVAFWVRRNNISTSTERVFGNGENWEVGFYSNGRMFFDLGAGANDGAFDTYDVNTANKWYHVVAVYNSDADTYSLYLNGTKIKSGTAGLADQPSNFLSLGNRTGSSDRFDGTVDDFRVYNYELSDQEVATIYGLIGHWKFNEGTGTVAADSTAFQNDATINGATWTTDCAGNTALAFDGTGDQAATGSNVTPPSEGTVAFWFQSADPSAVHQRLWGVSGNFEMRQDVDGTLYPDLLVDAYVANTFSAPLPDPMVWHHIVATFDSDDETYAVYIDGELVKSGIADQPLNPEAANILTFGTRTGSLEYWQGAMRDFRLYNRKLLASEVSQLSQSLGHWKLDETSGSIAYDSSAAGRNAVYYGSPTLGVNSSNVDELGTAIDLNGSSQYVSPGSSLLNNLGQFTIAGWVYLDDDRSGTSFFGQNDVIEFGILYADAQLHLWTANGGQLFVPNILNTGRWIHVAAVGDGTAISLYVNGALVAMGGHSLASAGQTTYGTSSFPFGIGQGVFEGSGQYLDGRVDDVRIYSRPLCAEEIEALAAAGQLQGIRIIRWLEVK</sequence>
<feature type="domain" description="LamG-like jellyroll fold" evidence="4">
    <location>
        <begin position="698"/>
        <end position="830"/>
    </location>
</feature>
<keyword evidence="1 3" id="KW-0732">Signal</keyword>
<evidence type="ECO:0000256" key="3">
    <source>
        <dbReference type="SAM" id="SignalP"/>
    </source>
</evidence>
<proteinExistence type="predicted"/>
<accession>A0A2S8FS01</accession>
<dbReference type="InterPro" id="IPR013320">
    <property type="entry name" value="ConA-like_dom_sf"/>
</dbReference>
<keyword evidence="2" id="KW-1015">Disulfide bond</keyword>
<dbReference type="Gene3D" id="2.60.120.200">
    <property type="match status" value="3"/>
</dbReference>
<dbReference type="OrthoDB" id="259433at2"/>
<dbReference type="SUPFAM" id="SSF49899">
    <property type="entry name" value="Concanavalin A-like lectins/glucanases"/>
    <property type="match status" value="3"/>
</dbReference>
<feature type="domain" description="LamG-like jellyroll fold" evidence="4">
    <location>
        <begin position="497"/>
        <end position="624"/>
    </location>
</feature>
<dbReference type="SMART" id="SM00560">
    <property type="entry name" value="LamGL"/>
    <property type="match status" value="3"/>
</dbReference>
<evidence type="ECO:0000259" key="4">
    <source>
        <dbReference type="SMART" id="SM00560"/>
    </source>
</evidence>
<dbReference type="Proteomes" id="UP000238322">
    <property type="component" value="Unassembled WGS sequence"/>
</dbReference>
<dbReference type="GO" id="GO:0005737">
    <property type="term" value="C:cytoplasm"/>
    <property type="evidence" value="ECO:0007669"/>
    <property type="project" value="TreeGrafter"/>
</dbReference>
<evidence type="ECO:0000313" key="5">
    <source>
        <dbReference type="EMBL" id="PQO34956.1"/>
    </source>
</evidence>
<dbReference type="GO" id="GO:0001965">
    <property type="term" value="F:G-protein alpha-subunit binding"/>
    <property type="evidence" value="ECO:0007669"/>
    <property type="project" value="TreeGrafter"/>
</dbReference>
<evidence type="ECO:0000256" key="1">
    <source>
        <dbReference type="ARBA" id="ARBA00022729"/>
    </source>
</evidence>
<feature type="signal peptide" evidence="3">
    <location>
        <begin position="1"/>
        <end position="33"/>
    </location>
</feature>
<dbReference type="RefSeq" id="WP_146117794.1">
    <property type="nucleotide sequence ID" value="NZ_PUHY01000010.1"/>
</dbReference>
<dbReference type="PANTHER" id="PTHR46682:SF1">
    <property type="entry name" value="ADHESION G-PROTEIN COUPLED RECEPTOR V1"/>
    <property type="match status" value="1"/>
</dbReference>
<comment type="caution">
    <text evidence="5">The sequence shown here is derived from an EMBL/GenBank/DDBJ whole genome shotgun (WGS) entry which is preliminary data.</text>
</comment>
<dbReference type="AlphaFoldDB" id="A0A2S8FS01"/>
<feature type="domain" description="LamG-like jellyroll fold" evidence="4">
    <location>
        <begin position="301"/>
        <end position="426"/>
    </location>
</feature>
<gene>
    <name evidence="5" type="ORF">C5Y83_15875</name>
</gene>
<name>A0A2S8FS01_9BACT</name>
<protein>
    <recommendedName>
        <fullName evidence="4">LamG-like jellyroll fold domain-containing protein</fullName>
    </recommendedName>
</protein>
<dbReference type="GO" id="GO:0010855">
    <property type="term" value="F:adenylate cyclase inhibitor activity"/>
    <property type="evidence" value="ECO:0007669"/>
    <property type="project" value="TreeGrafter"/>
</dbReference>
<evidence type="ECO:0000313" key="6">
    <source>
        <dbReference type="Proteomes" id="UP000238322"/>
    </source>
</evidence>
<feature type="chain" id="PRO_5015546956" description="LamG-like jellyroll fold domain-containing protein" evidence="3">
    <location>
        <begin position="34"/>
        <end position="853"/>
    </location>
</feature>
<organism evidence="5 6">
    <name type="scientific">Blastopirellula marina</name>
    <dbReference type="NCBI Taxonomy" id="124"/>
    <lineage>
        <taxon>Bacteria</taxon>
        <taxon>Pseudomonadati</taxon>
        <taxon>Planctomycetota</taxon>
        <taxon>Planctomycetia</taxon>
        <taxon>Pirellulales</taxon>
        <taxon>Pirellulaceae</taxon>
        <taxon>Blastopirellula</taxon>
    </lineage>
</organism>
<dbReference type="EMBL" id="PUHY01000010">
    <property type="protein sequence ID" value="PQO34956.1"/>
    <property type="molecule type" value="Genomic_DNA"/>
</dbReference>
<reference evidence="5 6" key="1">
    <citation type="submission" date="2018-02" db="EMBL/GenBank/DDBJ databases">
        <title>Comparative genomes isolates from brazilian mangrove.</title>
        <authorList>
            <person name="Araujo J.E."/>
            <person name="Taketani R.G."/>
            <person name="Silva M.C.P."/>
            <person name="Loureco M.V."/>
            <person name="Andreote F.D."/>
        </authorList>
    </citation>
    <scope>NUCLEOTIDE SEQUENCE [LARGE SCALE GENOMIC DNA]</scope>
    <source>
        <strain evidence="5 6">Hex-1 MGV</strain>
    </source>
</reference>
<dbReference type="InterPro" id="IPR026919">
    <property type="entry name" value="ADGRV1"/>
</dbReference>
<dbReference type="GO" id="GO:0004930">
    <property type="term" value="F:G protein-coupled receptor activity"/>
    <property type="evidence" value="ECO:0007669"/>
    <property type="project" value="InterPro"/>
</dbReference>
<dbReference type="InterPro" id="IPR006558">
    <property type="entry name" value="LamG-like"/>
</dbReference>
<dbReference type="GO" id="GO:0071277">
    <property type="term" value="P:cellular response to calcium ion"/>
    <property type="evidence" value="ECO:0007669"/>
    <property type="project" value="TreeGrafter"/>
</dbReference>
<dbReference type="GO" id="GO:0016020">
    <property type="term" value="C:membrane"/>
    <property type="evidence" value="ECO:0007669"/>
    <property type="project" value="InterPro"/>
</dbReference>
<dbReference type="Pfam" id="PF13385">
    <property type="entry name" value="Laminin_G_3"/>
    <property type="match status" value="3"/>
</dbReference>
<dbReference type="PANTHER" id="PTHR46682">
    <property type="entry name" value="ADHESION G-PROTEIN COUPLED RECEPTOR V1"/>
    <property type="match status" value="1"/>
</dbReference>
<evidence type="ECO:0000256" key="2">
    <source>
        <dbReference type="ARBA" id="ARBA00023157"/>
    </source>
</evidence>